<accession>A0A356LCH0</accession>
<dbReference type="InterPro" id="IPR037138">
    <property type="entry name" value="His_deacetylse_dom_sf"/>
</dbReference>
<dbReference type="EMBL" id="DOEK01000005">
    <property type="protein sequence ID" value="HBP28458.1"/>
    <property type="molecule type" value="Genomic_DNA"/>
</dbReference>
<reference evidence="3 4" key="1">
    <citation type="journal article" date="2018" name="Nat. Biotechnol.">
        <title>A standardized bacterial taxonomy based on genome phylogeny substantially revises the tree of life.</title>
        <authorList>
            <person name="Parks D.H."/>
            <person name="Chuvochina M."/>
            <person name="Waite D.W."/>
            <person name="Rinke C."/>
            <person name="Skarshewski A."/>
            <person name="Chaumeil P.A."/>
            <person name="Hugenholtz P."/>
        </authorList>
    </citation>
    <scope>NUCLEOTIDE SEQUENCE [LARGE SCALE GENOMIC DNA]</scope>
    <source>
        <strain evidence="3">UBA10707</strain>
    </source>
</reference>
<evidence type="ECO:0000313" key="4">
    <source>
        <dbReference type="Proteomes" id="UP000264036"/>
    </source>
</evidence>
<feature type="domain" description="Histone deacetylase" evidence="2">
    <location>
        <begin position="20"/>
        <end position="305"/>
    </location>
</feature>
<comment type="similarity">
    <text evidence="1">Belongs to the histone deacetylase family.</text>
</comment>
<dbReference type="InterPro" id="IPR000286">
    <property type="entry name" value="HDACs"/>
</dbReference>
<proteinExistence type="inferred from homology"/>
<dbReference type="Pfam" id="PF00850">
    <property type="entry name" value="Hist_deacetyl"/>
    <property type="match status" value="1"/>
</dbReference>
<evidence type="ECO:0000256" key="1">
    <source>
        <dbReference type="ARBA" id="ARBA00005947"/>
    </source>
</evidence>
<dbReference type="InterPro" id="IPR023801">
    <property type="entry name" value="His_deacetylse_dom"/>
</dbReference>
<dbReference type="SUPFAM" id="SSF52768">
    <property type="entry name" value="Arginase/deacetylase"/>
    <property type="match status" value="1"/>
</dbReference>
<organism evidence="3 4">
    <name type="scientific">Advenella kashmirensis</name>
    <dbReference type="NCBI Taxonomy" id="310575"/>
    <lineage>
        <taxon>Bacteria</taxon>
        <taxon>Pseudomonadati</taxon>
        <taxon>Pseudomonadota</taxon>
        <taxon>Betaproteobacteria</taxon>
        <taxon>Burkholderiales</taxon>
        <taxon>Alcaligenaceae</taxon>
    </lineage>
</organism>
<protein>
    <submittedName>
        <fullName evidence="3">Deacetylase</fullName>
    </submittedName>
</protein>
<dbReference type="CDD" id="cd11599">
    <property type="entry name" value="HDAC_classII_2"/>
    <property type="match status" value="1"/>
</dbReference>
<evidence type="ECO:0000259" key="2">
    <source>
        <dbReference type="Pfam" id="PF00850"/>
    </source>
</evidence>
<dbReference type="AlphaFoldDB" id="A0A356LCH0"/>
<dbReference type="GO" id="GO:0040029">
    <property type="term" value="P:epigenetic regulation of gene expression"/>
    <property type="evidence" value="ECO:0007669"/>
    <property type="project" value="TreeGrafter"/>
</dbReference>
<gene>
    <name evidence="3" type="ORF">DD666_03460</name>
</gene>
<comment type="caution">
    <text evidence="3">The sequence shown here is derived from an EMBL/GenBank/DDBJ whole genome shotgun (WGS) entry which is preliminary data.</text>
</comment>
<dbReference type="Proteomes" id="UP000264036">
    <property type="component" value="Unassembled WGS sequence"/>
</dbReference>
<dbReference type="GO" id="GO:0004407">
    <property type="term" value="F:histone deacetylase activity"/>
    <property type="evidence" value="ECO:0007669"/>
    <property type="project" value="TreeGrafter"/>
</dbReference>
<dbReference type="PRINTS" id="PR01270">
    <property type="entry name" value="HDASUPER"/>
</dbReference>
<dbReference type="InterPro" id="IPR023696">
    <property type="entry name" value="Ureohydrolase_dom_sf"/>
</dbReference>
<dbReference type="PANTHER" id="PTHR10625">
    <property type="entry name" value="HISTONE DEACETYLASE HDAC1-RELATED"/>
    <property type="match status" value="1"/>
</dbReference>
<name>A0A356LCH0_9BURK</name>
<dbReference type="Gene3D" id="3.40.800.20">
    <property type="entry name" value="Histone deacetylase domain"/>
    <property type="match status" value="1"/>
</dbReference>
<evidence type="ECO:0000313" key="3">
    <source>
        <dbReference type="EMBL" id="HBP28458.1"/>
    </source>
</evidence>
<sequence length="308" mass="34186">METLFITHSSCHRHEMHPWHPESPARLDAINDRLVASGLADFLNHVPAREAQEADLLRVHTEEHVRFLREHAPQRGYFNVDTEETCMNPHTWQAALHAAGAGLQAIDQIMAGHARNAFCAVRPPGHHAEPARASGFCFLNNVAIGVRYAQQQYGLKRIAIVDFDVHHGNGTESAFANDESVMMCSFFQYPLFPNSGVDHPAANMHNSPVAAYTKAEKIRELVASLWLPALEAFRPELIFISAGFDAHREDDMGQLDLVEKDYVWLTSQVKAIADKHSNGRIVSMLEGGYALSALGRSVEAHIRTLAGL</sequence>
<dbReference type="PANTHER" id="PTHR10625:SF10">
    <property type="entry name" value="HISTONE DEACETYLASE HDAC1"/>
    <property type="match status" value="1"/>
</dbReference>